<organism evidence="3 5">
    <name type="scientific">Petromyzon marinus</name>
    <name type="common">Sea lamprey</name>
    <dbReference type="NCBI Taxonomy" id="7757"/>
    <lineage>
        <taxon>Eukaryota</taxon>
        <taxon>Metazoa</taxon>
        <taxon>Chordata</taxon>
        <taxon>Craniata</taxon>
        <taxon>Vertebrata</taxon>
        <taxon>Cyclostomata</taxon>
        <taxon>Hyperoartia</taxon>
        <taxon>Petromyzontiformes</taxon>
        <taxon>Petromyzontidae</taxon>
        <taxon>Petromyzon</taxon>
    </lineage>
</organism>
<dbReference type="PANTHER" id="PTHR24006">
    <property type="entry name" value="UBIQUITIN CARBOXYL-TERMINAL HYDROLASE"/>
    <property type="match status" value="1"/>
</dbReference>
<dbReference type="Gene3D" id="3.90.70.10">
    <property type="entry name" value="Cysteine proteinases"/>
    <property type="match status" value="2"/>
</dbReference>
<gene>
    <name evidence="4 5 6" type="primary">USP40</name>
</gene>
<feature type="region of interest" description="Disordered" evidence="1">
    <location>
        <begin position="676"/>
        <end position="701"/>
    </location>
</feature>
<feature type="region of interest" description="Disordered" evidence="1">
    <location>
        <begin position="11"/>
        <end position="31"/>
    </location>
</feature>
<sequence>MFGDLFVEDAGPDSGGNSSSGRRPEAARNLPPAPRELTCLCGIQNLGATCYLNSLLQTLFHTPEMREAIFSLKPEELGDLADKDKPGAKVRVIPLQLQRLFAQLLLLDQQAVSTAALTDSFGWTHTEEGHQHDVQELSRILFGALECSLVGTMGHDLISRLYHGTVVNQITCRDCGRRNEREETFQDLTMAVHGNRGLEEALSSYYCESEEMEGDNRYCCDECARLVCATKSAKLRTLPTILTFSLLRFSFDFVKCERYKETGRFTFPRLLDMRPYCEMGLLGREDCMYELFSVIVHKGGCHGGHYHALICDVSHLGVWTGLIDEEPKVENGSAHGQDECPDPVEACRSILNEAGNCGLSLDVLCRRLQEKTGTSWNKGHRARYGPVTKFLKSHANIFDYNAAKNWVSLSTGVASTSFPVSGDAERSTSNGCAAVNEEGNERACAKSADSALEAPHVTSKGDADADGSFNMEERQWFDFDDSRVQPVREQELAQQFEGRESAYMLFYRPRRAKKKWSSEIPQWLVDEVTILNTELIALRKQHEQQLHTLTLHLHLSPLYAWDAEAGALRPASPHGDPALPLCTDARVGVTQLRSEIEQLLESWEGPLAMSLAKLLPAGLHIYEPLQDGDRSLSEAGLKDGCNLFIWDGNQVGGVPIATGKENEPVLLDLVVSGAAEADGPRGPSSCAGGSQPRVGLDSSPSWQRGFPKALLLGGLRSALAAETGIPAQTLGLALSQGGRSVWLEREREDSVTVGSLGVVDGDQLMLFRECTQDACQSGLKLENPSDKGQQSSVTPSLRLNIKSGLLDECRAQKSSTVELTCPVDTVVSTIKSLVLEKMHLEAEAADGYCLRMADSTGRLLSPMREDAMLCDAGLQQDALLTLCSGRAPTSGELFLSFTVSGGPDSLELDFVVPQTSTIRECLKLVLNKANVSAGDWHLRRVNWCGDVGEPLYNQDATLQEQGVQGGDVLQLTEGPPPTKGLLTLSVWLLKPATGFLAVERGAREGPDAGKDGTKRLSHIGEVHISGIAFLDDLRAKVLSLGAVQPEAAALTLSPRCVRVRLLEEGLKPGKILRNGQQQLRNLGLRGTSQLCVQILPQEEVLGPFDLLLQLQLRVPGERRYRPPREMILDTTQGCTVTSLRNAVAQTLQIPAQQLELAKRFPDTSKWVCIWETTSKGGKGKRRQNRENLRQSPFFLHDGDTIGVKDLSVDSSPDFSTAEDDEQNLRLQTEKKQKDGKSQKPAGDGAATARPRRAEVALSISVADYR</sequence>
<dbReference type="InterPro" id="IPR018200">
    <property type="entry name" value="USP_CS"/>
</dbReference>
<dbReference type="KEGG" id="pmrn:116950170"/>
<name>A0AAJ7TU56_PETMA</name>
<dbReference type="Pfam" id="PF25822">
    <property type="entry name" value="UBL_USP40"/>
    <property type="match status" value="1"/>
</dbReference>
<dbReference type="PROSITE" id="PS00972">
    <property type="entry name" value="USP_1"/>
    <property type="match status" value="1"/>
</dbReference>
<protein>
    <submittedName>
        <fullName evidence="4 5">Ubiquitin carboxyl-terminal hydrolase 40 isoform X1</fullName>
    </submittedName>
</protein>
<dbReference type="RefSeq" id="XP_032823610.1">
    <property type="nucleotide sequence ID" value="XM_032967719.1"/>
</dbReference>
<evidence type="ECO:0000313" key="3">
    <source>
        <dbReference type="Proteomes" id="UP001318040"/>
    </source>
</evidence>
<dbReference type="PANTHER" id="PTHR24006:SF842">
    <property type="entry name" value="UBIQUITIN CARBOXYL-TERMINAL HYDROLASE 40"/>
    <property type="match status" value="1"/>
</dbReference>
<dbReference type="FunFam" id="3.90.70.10:FF:000043">
    <property type="entry name" value="Ubiquitin carboxyl-terminal hydrolase 40"/>
    <property type="match status" value="1"/>
</dbReference>
<dbReference type="Proteomes" id="UP001318040">
    <property type="component" value="Chromosome 2"/>
</dbReference>
<keyword evidence="4 5" id="KW-0378">Hydrolase</keyword>
<dbReference type="InterPro" id="IPR001394">
    <property type="entry name" value="Peptidase_C19_UCH"/>
</dbReference>
<dbReference type="Pfam" id="PF00443">
    <property type="entry name" value="UCH"/>
    <property type="match status" value="1"/>
</dbReference>
<dbReference type="AlphaFoldDB" id="A0AAJ7TU56"/>
<dbReference type="InterPro" id="IPR057763">
    <property type="entry name" value="UBL_USP40"/>
</dbReference>
<proteinExistence type="predicted"/>
<evidence type="ECO:0000256" key="1">
    <source>
        <dbReference type="SAM" id="MobiDB-lite"/>
    </source>
</evidence>
<dbReference type="InterPro" id="IPR028889">
    <property type="entry name" value="USP"/>
</dbReference>
<feature type="region of interest" description="Disordered" evidence="1">
    <location>
        <begin position="1209"/>
        <end position="1253"/>
    </location>
</feature>
<reference evidence="4 5" key="1">
    <citation type="submission" date="2025-04" db="UniProtKB">
        <authorList>
            <consortium name="RefSeq"/>
        </authorList>
    </citation>
    <scope>IDENTIFICATION</scope>
    <source>
        <tissue evidence="4 5">Sperm</tissue>
    </source>
</reference>
<dbReference type="CTD" id="55230"/>
<dbReference type="RefSeq" id="XP_032823627.1">
    <property type="nucleotide sequence ID" value="XM_032967736.1"/>
</dbReference>
<dbReference type="RefSeq" id="XP_032823619.1">
    <property type="nucleotide sequence ID" value="XM_032967728.1"/>
</dbReference>
<dbReference type="SUPFAM" id="SSF54001">
    <property type="entry name" value="Cysteine proteinases"/>
    <property type="match status" value="1"/>
</dbReference>
<dbReference type="PROSITE" id="PS00973">
    <property type="entry name" value="USP_2"/>
    <property type="match status" value="1"/>
</dbReference>
<feature type="domain" description="USP" evidence="2">
    <location>
        <begin position="41"/>
        <end position="510"/>
    </location>
</feature>
<dbReference type="InterPro" id="IPR050164">
    <property type="entry name" value="Peptidase_C19"/>
</dbReference>
<evidence type="ECO:0000313" key="4">
    <source>
        <dbReference type="RefSeq" id="XP_032823610.1"/>
    </source>
</evidence>
<keyword evidence="3" id="KW-1185">Reference proteome</keyword>
<dbReference type="GO" id="GO:0004843">
    <property type="term" value="F:cysteine-type deubiquitinase activity"/>
    <property type="evidence" value="ECO:0007669"/>
    <property type="project" value="InterPro"/>
</dbReference>
<evidence type="ECO:0000313" key="6">
    <source>
        <dbReference type="RefSeq" id="XP_032823627.1"/>
    </source>
</evidence>
<accession>A0AAJ7TU56</accession>
<dbReference type="PROSITE" id="PS50235">
    <property type="entry name" value="USP_3"/>
    <property type="match status" value="1"/>
</dbReference>
<dbReference type="GO" id="GO:0016579">
    <property type="term" value="P:protein deubiquitination"/>
    <property type="evidence" value="ECO:0007669"/>
    <property type="project" value="InterPro"/>
</dbReference>
<dbReference type="InterPro" id="IPR038765">
    <property type="entry name" value="Papain-like_cys_pep_sf"/>
</dbReference>
<feature type="compositionally biased region" description="Basic and acidic residues" evidence="1">
    <location>
        <begin position="1227"/>
        <end position="1237"/>
    </location>
</feature>
<evidence type="ECO:0000259" key="2">
    <source>
        <dbReference type="PROSITE" id="PS50235"/>
    </source>
</evidence>
<evidence type="ECO:0000313" key="5">
    <source>
        <dbReference type="RefSeq" id="XP_032823619.1"/>
    </source>
</evidence>
<dbReference type="GO" id="GO:0005829">
    <property type="term" value="C:cytosol"/>
    <property type="evidence" value="ECO:0007669"/>
    <property type="project" value="TreeGrafter"/>
</dbReference>
<dbReference type="GO" id="GO:0005634">
    <property type="term" value="C:nucleus"/>
    <property type="evidence" value="ECO:0007669"/>
    <property type="project" value="TreeGrafter"/>
</dbReference>